<reference evidence="3" key="1">
    <citation type="submission" date="2020-12" db="UniProtKB">
        <authorList>
            <consortium name="WormBaseParasite"/>
        </authorList>
    </citation>
    <scope>IDENTIFICATION</scope>
    <source>
        <strain evidence="3">MHco3</strain>
    </source>
</reference>
<name>A0A7I4Y6Q2_HAECO</name>
<evidence type="ECO:0000313" key="2">
    <source>
        <dbReference type="Proteomes" id="UP000025227"/>
    </source>
</evidence>
<evidence type="ECO:0000313" key="3">
    <source>
        <dbReference type="WBParaSite" id="HCON_00056090-00001"/>
    </source>
</evidence>
<proteinExistence type="predicted"/>
<feature type="region of interest" description="Disordered" evidence="1">
    <location>
        <begin position="41"/>
        <end position="61"/>
    </location>
</feature>
<accession>A0A7I4Y6Q2</accession>
<dbReference type="WBParaSite" id="HCON_00056090-00001">
    <property type="protein sequence ID" value="HCON_00056090-00001"/>
    <property type="gene ID" value="HCON_00056090"/>
</dbReference>
<keyword evidence="2" id="KW-1185">Reference proteome</keyword>
<organism evidence="2 3">
    <name type="scientific">Haemonchus contortus</name>
    <name type="common">Barber pole worm</name>
    <dbReference type="NCBI Taxonomy" id="6289"/>
    <lineage>
        <taxon>Eukaryota</taxon>
        <taxon>Metazoa</taxon>
        <taxon>Ecdysozoa</taxon>
        <taxon>Nematoda</taxon>
        <taxon>Chromadorea</taxon>
        <taxon>Rhabditida</taxon>
        <taxon>Rhabditina</taxon>
        <taxon>Rhabditomorpha</taxon>
        <taxon>Strongyloidea</taxon>
        <taxon>Trichostrongylidae</taxon>
        <taxon>Haemonchus</taxon>
    </lineage>
</organism>
<feature type="region of interest" description="Disordered" evidence="1">
    <location>
        <begin position="97"/>
        <end position="125"/>
    </location>
</feature>
<feature type="compositionally biased region" description="Basic and acidic residues" evidence="1">
    <location>
        <begin position="111"/>
        <end position="125"/>
    </location>
</feature>
<dbReference type="AlphaFoldDB" id="A0A7I4Y6Q2"/>
<protein>
    <submittedName>
        <fullName evidence="3">Uncharacterized protein</fullName>
    </submittedName>
</protein>
<evidence type="ECO:0000256" key="1">
    <source>
        <dbReference type="SAM" id="MobiDB-lite"/>
    </source>
</evidence>
<dbReference type="Proteomes" id="UP000025227">
    <property type="component" value="Unplaced"/>
</dbReference>
<sequence>MATAEKEVKSNRREMEAAEVLKKSVQAMQDQLQVLKCCPANPRRRLDSTSSHHRRRPTTNTSIVYFESRVVIRQRSARRSQQGKECYVKVNPLRKNLAARKPSLRKPSRPLIRERQKNWKPSVER</sequence>